<dbReference type="EMBL" id="MHSW01000003">
    <property type="protein sequence ID" value="OHA52890.1"/>
    <property type="molecule type" value="Genomic_DNA"/>
</dbReference>
<gene>
    <name evidence="1" type="ORF">A3A97_04295</name>
</gene>
<evidence type="ECO:0000313" key="2">
    <source>
        <dbReference type="Proteomes" id="UP000176951"/>
    </source>
</evidence>
<organism evidence="1 2">
    <name type="scientific">Candidatus Terrybacteria bacterium RIFCSPLOWO2_01_FULL_40_23</name>
    <dbReference type="NCBI Taxonomy" id="1802366"/>
    <lineage>
        <taxon>Bacteria</taxon>
        <taxon>Candidatus Terryibacteriota</taxon>
    </lineage>
</organism>
<sequence length="78" mass="9274">MRRYKKEENILNEKQVPISSFLEAYNQNIPTGFPRASVAVLKKFQSTHPTLFKHGNMWSIDLHRKRIIDWLSVYRDIA</sequence>
<reference evidence="1 2" key="1">
    <citation type="journal article" date="2016" name="Nat. Commun.">
        <title>Thousands of microbial genomes shed light on interconnected biogeochemical processes in an aquifer system.</title>
        <authorList>
            <person name="Anantharaman K."/>
            <person name="Brown C.T."/>
            <person name="Hug L.A."/>
            <person name="Sharon I."/>
            <person name="Castelle C.J."/>
            <person name="Probst A.J."/>
            <person name="Thomas B.C."/>
            <person name="Singh A."/>
            <person name="Wilkins M.J."/>
            <person name="Karaoz U."/>
            <person name="Brodie E.L."/>
            <person name="Williams K.H."/>
            <person name="Hubbard S.S."/>
            <person name="Banfield J.F."/>
        </authorList>
    </citation>
    <scope>NUCLEOTIDE SEQUENCE [LARGE SCALE GENOMIC DNA]</scope>
</reference>
<comment type="caution">
    <text evidence="1">The sequence shown here is derived from an EMBL/GenBank/DDBJ whole genome shotgun (WGS) entry which is preliminary data.</text>
</comment>
<dbReference type="Proteomes" id="UP000176951">
    <property type="component" value="Unassembled WGS sequence"/>
</dbReference>
<evidence type="ECO:0000313" key="1">
    <source>
        <dbReference type="EMBL" id="OHA52890.1"/>
    </source>
</evidence>
<dbReference type="AlphaFoldDB" id="A0A1G2PX47"/>
<accession>A0A1G2PX47</accession>
<name>A0A1G2PX47_9BACT</name>
<protein>
    <submittedName>
        <fullName evidence="1">Uncharacterized protein</fullName>
    </submittedName>
</protein>
<proteinExistence type="predicted"/>